<protein>
    <recommendedName>
        <fullName evidence="9">Branched-chain amino acid transport system carrier protein</fullName>
    </recommendedName>
</protein>
<evidence type="ECO:0000256" key="9">
    <source>
        <dbReference type="RuleBase" id="RU362122"/>
    </source>
</evidence>
<dbReference type="NCBIfam" id="TIGR00796">
    <property type="entry name" value="livcs"/>
    <property type="match status" value="1"/>
</dbReference>
<feature type="transmembrane region" description="Helical" evidence="9">
    <location>
        <begin position="318"/>
        <end position="338"/>
    </location>
</feature>
<feature type="transmembrane region" description="Helical" evidence="9">
    <location>
        <begin position="192"/>
        <end position="214"/>
    </location>
</feature>
<feature type="transmembrane region" description="Helical" evidence="9">
    <location>
        <begin position="118"/>
        <end position="139"/>
    </location>
</feature>
<feature type="transmembrane region" description="Helical" evidence="9">
    <location>
        <begin position="40"/>
        <end position="64"/>
    </location>
</feature>
<keyword evidence="4" id="KW-1003">Cell membrane</keyword>
<feature type="transmembrane region" description="Helical" evidence="9">
    <location>
        <begin position="410"/>
        <end position="428"/>
    </location>
</feature>
<keyword evidence="8 9" id="KW-0472">Membrane</keyword>
<comment type="subcellular location">
    <subcellularLocation>
        <location evidence="1 9">Cell membrane</location>
        <topology evidence="1 9">Multi-pass membrane protein</topology>
    </subcellularLocation>
</comment>
<evidence type="ECO:0000313" key="11">
    <source>
        <dbReference type="Proteomes" id="UP000596049"/>
    </source>
</evidence>
<feature type="transmembrane region" description="Helical" evidence="9">
    <location>
        <begin position="344"/>
        <end position="361"/>
    </location>
</feature>
<feature type="transmembrane region" description="Helical" evidence="9">
    <location>
        <begin position="151"/>
        <end position="172"/>
    </location>
</feature>
<sequence length="447" mass="48845">MKTLNKKDIVYSGLMLFALFFGAGSLIFPPMIGQGAGASFLPAIIGFVLTCVGLPLLGIISVALNKGKIAEVTSRIHPMFTLGFMITLYLAIGPFFAIPRAMNVSYEMGLVPFLEKPSSLSLLLYSVVFFVLCYLFVIVPSKLVESVGQWITPFLILAIIMLIVGFVGMNFSSEPSIASKSYSTFPFFQGFVDGYLMMDAIASIAFGTFVIAMFKERGITDQKQLFKGTVYSASIAAIFLALVYFGIGYIGVITRSTLIFENGGELLTYAADVTYGTMGVALLGCIVTLACLTTCIGLISACGQYFNSIFPKHSYQTIVILTIIVSFAISNFGLTTIINISLPVLYVIYPITFLVITFSYLHKVVRIRRGTYIGTFIGAFIVCVYDGLVVAGVDWVWLTRLFSYLPLLDIQMAWILPALIGGIIGYFIPVKDLQLDEDVPRIPSVKS</sequence>
<evidence type="ECO:0000313" key="10">
    <source>
        <dbReference type="EMBL" id="QQP14543.1"/>
    </source>
</evidence>
<evidence type="ECO:0000256" key="1">
    <source>
        <dbReference type="ARBA" id="ARBA00004651"/>
    </source>
</evidence>
<keyword evidence="11" id="KW-1185">Reference proteome</keyword>
<feature type="transmembrane region" description="Helical" evidence="9">
    <location>
        <begin position="9"/>
        <end position="28"/>
    </location>
</feature>
<evidence type="ECO:0000256" key="8">
    <source>
        <dbReference type="ARBA" id="ARBA00023136"/>
    </source>
</evidence>
<feature type="transmembrane region" description="Helical" evidence="9">
    <location>
        <begin position="280"/>
        <end position="306"/>
    </location>
</feature>
<feature type="transmembrane region" description="Helical" evidence="9">
    <location>
        <begin position="373"/>
        <end position="398"/>
    </location>
</feature>
<evidence type="ECO:0000256" key="6">
    <source>
        <dbReference type="ARBA" id="ARBA00022970"/>
    </source>
</evidence>
<comment type="function">
    <text evidence="9">Component of the transport system for branched-chain amino acids.</text>
</comment>
<accession>A0ABX7AX52</accession>
<evidence type="ECO:0000256" key="5">
    <source>
        <dbReference type="ARBA" id="ARBA00022692"/>
    </source>
</evidence>
<feature type="transmembrane region" description="Helical" evidence="9">
    <location>
        <begin position="76"/>
        <end position="98"/>
    </location>
</feature>
<proteinExistence type="inferred from homology"/>
<evidence type="ECO:0000256" key="2">
    <source>
        <dbReference type="ARBA" id="ARBA00008540"/>
    </source>
</evidence>
<feature type="transmembrane region" description="Helical" evidence="9">
    <location>
        <begin position="235"/>
        <end position="260"/>
    </location>
</feature>
<dbReference type="EMBL" id="CP067341">
    <property type="protein sequence ID" value="QQP14543.1"/>
    <property type="molecule type" value="Genomic_DNA"/>
</dbReference>
<gene>
    <name evidence="10" type="primary">brnQ</name>
    <name evidence="10" type="ORF">FJQ98_11340</name>
</gene>
<dbReference type="RefSeq" id="WP_053596915.1">
    <property type="nucleotide sequence ID" value="NZ_CP067341.1"/>
</dbReference>
<keyword evidence="5 9" id="KW-0812">Transmembrane</keyword>
<name>A0ABX7AX52_9BACI</name>
<dbReference type="Pfam" id="PF05525">
    <property type="entry name" value="Branch_AA_trans"/>
    <property type="match status" value="1"/>
</dbReference>
<evidence type="ECO:0000256" key="3">
    <source>
        <dbReference type="ARBA" id="ARBA00022448"/>
    </source>
</evidence>
<organism evidence="10 11">
    <name type="scientific">Lysinibacillus agricola</name>
    <dbReference type="NCBI Taxonomy" id="2590012"/>
    <lineage>
        <taxon>Bacteria</taxon>
        <taxon>Bacillati</taxon>
        <taxon>Bacillota</taxon>
        <taxon>Bacilli</taxon>
        <taxon>Bacillales</taxon>
        <taxon>Bacillaceae</taxon>
        <taxon>Lysinibacillus</taxon>
    </lineage>
</organism>
<keyword evidence="7 9" id="KW-1133">Transmembrane helix</keyword>
<evidence type="ECO:0000256" key="4">
    <source>
        <dbReference type="ARBA" id="ARBA00022475"/>
    </source>
</evidence>
<dbReference type="PANTHER" id="PTHR30588:SF0">
    <property type="entry name" value="BRANCHED-CHAIN AMINO ACID PERMEASE BRNQ"/>
    <property type="match status" value="1"/>
</dbReference>
<dbReference type="Proteomes" id="UP000596049">
    <property type="component" value="Chromosome"/>
</dbReference>
<reference evidence="10 11" key="1">
    <citation type="submission" date="2020-01" db="EMBL/GenBank/DDBJ databases">
        <authorList>
            <person name="Liu G."/>
            <person name="Liu B."/>
        </authorList>
    </citation>
    <scope>NUCLEOTIDE SEQUENCE [LARGE SCALE GENOMIC DNA]</scope>
    <source>
        <strain evidence="10 11">FJAT-51161</strain>
    </source>
</reference>
<keyword evidence="6 9" id="KW-0029">Amino-acid transport</keyword>
<keyword evidence="3 9" id="KW-0813">Transport</keyword>
<comment type="similarity">
    <text evidence="2 9">Belongs to the branched chain amino acid transporter family.</text>
</comment>
<evidence type="ECO:0000256" key="7">
    <source>
        <dbReference type="ARBA" id="ARBA00022989"/>
    </source>
</evidence>
<dbReference type="InterPro" id="IPR004685">
    <property type="entry name" value="Brnchd-chn_aa_trnsp_Livcs"/>
</dbReference>
<dbReference type="Gene3D" id="1.20.1740.10">
    <property type="entry name" value="Amino acid/polyamine transporter I"/>
    <property type="match status" value="1"/>
</dbReference>
<dbReference type="PANTHER" id="PTHR30588">
    <property type="entry name" value="BRANCHED-CHAIN AMINO ACID TRANSPORT SYSTEM 2 CARRIER PROTEIN"/>
    <property type="match status" value="1"/>
</dbReference>